<evidence type="ECO:0000313" key="5">
    <source>
        <dbReference type="Proteomes" id="UP000252680"/>
    </source>
</evidence>
<proteinExistence type="inferred from homology"/>
<keyword evidence="1 3" id="KW-0963">Cytoplasm</keyword>
<protein>
    <recommendedName>
        <fullName evidence="3">Sulfur carrier protein FdhD</fullName>
    </recommendedName>
</protein>
<dbReference type="Gene3D" id="3.10.20.10">
    <property type="match status" value="1"/>
</dbReference>
<keyword evidence="5" id="KW-1185">Reference proteome</keyword>
<organism evidence="4 5">
    <name type="scientific">Novacetimonas cocois</name>
    <dbReference type="NCBI Taxonomy" id="1747507"/>
    <lineage>
        <taxon>Bacteria</taxon>
        <taxon>Pseudomonadati</taxon>
        <taxon>Pseudomonadota</taxon>
        <taxon>Alphaproteobacteria</taxon>
        <taxon>Acetobacterales</taxon>
        <taxon>Acetobacteraceae</taxon>
        <taxon>Novacetimonas</taxon>
    </lineage>
</organism>
<dbReference type="InterPro" id="IPR016193">
    <property type="entry name" value="Cytidine_deaminase-like"/>
</dbReference>
<evidence type="ECO:0000256" key="1">
    <source>
        <dbReference type="ARBA" id="ARBA00022490"/>
    </source>
</evidence>
<dbReference type="GO" id="GO:0016783">
    <property type="term" value="F:sulfurtransferase activity"/>
    <property type="evidence" value="ECO:0007669"/>
    <property type="project" value="InterPro"/>
</dbReference>
<dbReference type="EMBL" id="QEXL01000019">
    <property type="protein sequence ID" value="RBM05367.1"/>
    <property type="molecule type" value="Genomic_DNA"/>
</dbReference>
<dbReference type="RefSeq" id="WP_113596795.1">
    <property type="nucleotide sequence ID" value="NZ_QEXL01000019.1"/>
</dbReference>
<dbReference type="GO" id="GO:0005737">
    <property type="term" value="C:cytoplasm"/>
    <property type="evidence" value="ECO:0007669"/>
    <property type="project" value="UniProtKB-SubCell"/>
</dbReference>
<comment type="subcellular location">
    <subcellularLocation>
        <location evidence="3">Cytoplasm</location>
    </subcellularLocation>
</comment>
<dbReference type="PIRSF" id="PIRSF015626">
    <property type="entry name" value="FdhD"/>
    <property type="match status" value="1"/>
</dbReference>
<comment type="function">
    <text evidence="3">Required for formate dehydrogenase (FDH) activity. Acts as a sulfur carrier protein that transfers sulfur from IscS to the molybdenum cofactor prior to its insertion into FDH.</text>
</comment>
<dbReference type="InterPro" id="IPR003786">
    <property type="entry name" value="FdhD"/>
</dbReference>
<dbReference type="Gene3D" id="3.40.140.10">
    <property type="entry name" value="Cytidine Deaminase, domain 2"/>
    <property type="match status" value="1"/>
</dbReference>
<dbReference type="Pfam" id="PF02634">
    <property type="entry name" value="FdhD-NarQ"/>
    <property type="match status" value="1"/>
</dbReference>
<dbReference type="HAMAP" id="MF_00187">
    <property type="entry name" value="FdhD"/>
    <property type="match status" value="1"/>
</dbReference>
<feature type="active site" description="Cysteine persulfide intermediate" evidence="3">
    <location>
        <position position="110"/>
    </location>
</feature>
<dbReference type="NCBIfam" id="TIGR00129">
    <property type="entry name" value="fdhD_narQ"/>
    <property type="match status" value="1"/>
</dbReference>
<reference evidence="4 5" key="1">
    <citation type="submission" date="2018-05" db="EMBL/GenBank/DDBJ databases">
        <title>Komagataeibacter cocois sp. nov., for a novel cellulose- producing strain isolated from coconut milk.</title>
        <authorList>
            <person name="Liu L."/>
            <person name="Wang Y."/>
            <person name="Liu S."/>
            <person name="Bi J."/>
            <person name="Chen H."/>
            <person name="Deng J."/>
            <person name="Zhang C."/>
            <person name="Hu Q."/>
            <person name="Li C."/>
        </authorList>
    </citation>
    <scope>NUCLEOTIDE SEQUENCE [LARGE SCALE GENOMIC DNA]</scope>
    <source>
        <strain evidence="4 5">WE7</strain>
    </source>
</reference>
<comment type="similarity">
    <text evidence="3">Belongs to the FdhD family.</text>
</comment>
<dbReference type="GO" id="GO:0097163">
    <property type="term" value="F:sulfur carrier activity"/>
    <property type="evidence" value="ECO:0007669"/>
    <property type="project" value="UniProtKB-UniRule"/>
</dbReference>
<evidence type="ECO:0000256" key="3">
    <source>
        <dbReference type="HAMAP-Rule" id="MF_00187"/>
    </source>
</evidence>
<gene>
    <name evidence="3" type="primary">fdhD</name>
    <name evidence="4" type="ORF">NJLHNGOC_13345</name>
</gene>
<comment type="caution">
    <text evidence="4">The sequence shown here is derived from an EMBL/GenBank/DDBJ whole genome shotgun (WGS) entry which is preliminary data.</text>
</comment>
<dbReference type="OrthoDB" id="3197277at2"/>
<name>A0A365YRF8_9PROT</name>
<keyword evidence="4" id="KW-0808">Transferase</keyword>
<dbReference type="AlphaFoldDB" id="A0A365YRF8"/>
<keyword evidence="2 3" id="KW-0501">Molybdenum cofactor biosynthesis</keyword>
<sequence length="270" mass="29162">MFPLFHQVPVARLDQPERVFELNIAEEVPVRLVFNGMFAHGIMMMTPDGLEDFAYGYCLTEQIVGSIGQIRSVTVSREDDGLLLDISITGEALSALIRRSPRARTGHSSCGICGSDEVPSPEATGIAALGAGPFISTDAVRRALDELGEWQALNAVTRMVHAAAWADCTGRIGMIREDVGRHNALDKLIGARARDGGMQAGLCVLTSRYSYEMALKTLRAGIAIVVAVSAPTYRACRLARMGNQTLIAIARRDGQMLFCGGERLVARNLV</sequence>
<dbReference type="PANTHER" id="PTHR30592:SF1">
    <property type="entry name" value="SULFUR CARRIER PROTEIN FDHD"/>
    <property type="match status" value="1"/>
</dbReference>
<evidence type="ECO:0000256" key="2">
    <source>
        <dbReference type="ARBA" id="ARBA00023150"/>
    </source>
</evidence>
<dbReference type="GO" id="GO:0006777">
    <property type="term" value="P:Mo-molybdopterin cofactor biosynthetic process"/>
    <property type="evidence" value="ECO:0007669"/>
    <property type="project" value="UniProtKB-UniRule"/>
</dbReference>
<dbReference type="SUPFAM" id="SSF53927">
    <property type="entry name" value="Cytidine deaminase-like"/>
    <property type="match status" value="1"/>
</dbReference>
<dbReference type="PANTHER" id="PTHR30592">
    <property type="entry name" value="FORMATE DEHYDROGENASE"/>
    <property type="match status" value="1"/>
</dbReference>
<accession>A0A365YRF8</accession>
<evidence type="ECO:0000313" key="4">
    <source>
        <dbReference type="EMBL" id="RBM05367.1"/>
    </source>
</evidence>
<dbReference type="Proteomes" id="UP000252680">
    <property type="component" value="Unassembled WGS sequence"/>
</dbReference>
<comment type="caution">
    <text evidence="3">Lacks conserved residue(s) required for the propagation of feature annotation.</text>
</comment>